<evidence type="ECO:0000256" key="1">
    <source>
        <dbReference type="SAM" id="MobiDB-lite"/>
    </source>
</evidence>
<evidence type="ECO:0000259" key="2">
    <source>
        <dbReference type="PROSITE" id="PS50222"/>
    </source>
</evidence>
<proteinExistence type="predicted"/>
<dbReference type="PROSITE" id="PS00018">
    <property type="entry name" value="EF_HAND_1"/>
    <property type="match status" value="2"/>
</dbReference>
<gene>
    <name evidence="3" type="ORF">DDZ18_03135</name>
</gene>
<dbReference type="SUPFAM" id="SSF47473">
    <property type="entry name" value="EF-hand"/>
    <property type="match status" value="1"/>
</dbReference>
<dbReference type="PANTHER" id="PTHR34819:SF3">
    <property type="entry name" value="CELL SURFACE PROTEIN"/>
    <property type="match status" value="1"/>
</dbReference>
<dbReference type="OrthoDB" id="9773411at2"/>
<dbReference type="AlphaFoldDB" id="A0A2U2BX76"/>
<dbReference type="RefSeq" id="WP_109251886.1">
    <property type="nucleotide sequence ID" value="NZ_QEXV01000001.1"/>
</dbReference>
<dbReference type="PANTHER" id="PTHR34819">
    <property type="entry name" value="LARGE CYSTEINE-RICH PERIPLASMIC PROTEIN OMCB"/>
    <property type="match status" value="1"/>
</dbReference>
<dbReference type="InterPro" id="IPR055354">
    <property type="entry name" value="DUF7507"/>
</dbReference>
<dbReference type="Pfam" id="PF24346">
    <property type="entry name" value="DUF7507"/>
    <property type="match status" value="5"/>
</dbReference>
<dbReference type="PROSITE" id="PS50222">
    <property type="entry name" value="EF_HAND_2"/>
    <property type="match status" value="1"/>
</dbReference>
<dbReference type="InterPro" id="IPR011992">
    <property type="entry name" value="EF-hand-dom_pair"/>
</dbReference>
<accession>A0A2U2BX76</accession>
<feature type="region of interest" description="Disordered" evidence="1">
    <location>
        <begin position="641"/>
        <end position="663"/>
    </location>
</feature>
<sequence>MAIIFNVDKGFAQIDASGDGELDNAGETITYTLEVTNNSTAGEQFDELYLTDDLLGLLDYDLIQAVNDGHLTLSGDDGDFVLEPGETWLFQEAVSSDVFTYSVTQEDLDSNGTVEPGDVNEGFIDNLASVEGVRVAGGTFSASGSAGVEVVQDPSIDIEKATNGQDADSPTGPEIVVGGAVNWTYEVTNDGNLTLTDVVVTDDNGTPGDTGDDFSPTAVESGGFNVGDTDQDGALDPGETWLYEASSTAESGQYANIADVDALGPQDQAVSDSDPSHYNGVNVDIDIEKATNGQDADSPTGPNILVGDTATFTYLVTNPGDVALSNVVVTDDNGTPGDTGDDFSPTAVESGGFNVGDTDQDGLLDPGETWEYTADRTVTEGQYTNESSVSGDYEQTTVTDDDPSNHFGVDPQIDIEKATNGEDADSPTGPVIPVGDTATFTYVVTNAGNVEIDNVVVTDDNGTPGDTGDDFNPTAVESGGFNVGDTDQDGLLDPGESWEYTADRTVTEGQYTNVSTVTGSDIVLDSPVSDSDPSNHFGADPQIDIEKATNGQDADSPTGPNILVGDTATFTYLVTNPGNVEIENVVVTDDNGTPGDTGDDFSPTAVESGGFNVGDTDQDGLLDPGESWEYTADRTVTEGQYTNESSVSGEFGETTVTDDDPSNHFGVDPQIDIEKATNGEDADSPTGPVIPVGGTATFTYVVTNAGNVEIDNVVVTDDNGTPGDTGDDFNPTAVESGGFNVGDTDQDGLLDPGESWEYTADRTVTEGQYTNVSTVTGSDIVLDSPVSDSDPSNHFGEAPSEPGSANTPGFWKNHLDIFECETGYDRDEEYEVVFGLPDGAVDADLAANGRNIKVPQDPTLEEALEAKGGGQAALLRASTAGMANALSDDTSYTYTDDDTMADGIYEVFGLMPGDPGYDDVLASVRDVLDEVDLNDNGAIEFNELQSAVQDAFADEEYNELAQALDVMNNQPSVEVEDFLGCYTEPNADAGGPPPWAASYQGPEDADLYVI</sequence>
<evidence type="ECO:0000313" key="3">
    <source>
        <dbReference type="EMBL" id="PWE18612.1"/>
    </source>
</evidence>
<dbReference type="GO" id="GO:0005509">
    <property type="term" value="F:calcium ion binding"/>
    <property type="evidence" value="ECO:0007669"/>
    <property type="project" value="InterPro"/>
</dbReference>
<feature type="region of interest" description="Disordered" evidence="1">
    <location>
        <begin position="380"/>
        <end position="409"/>
    </location>
</feature>
<feature type="compositionally biased region" description="Polar residues" evidence="1">
    <location>
        <begin position="380"/>
        <end position="398"/>
    </location>
</feature>
<feature type="region of interest" description="Disordered" evidence="1">
    <location>
        <begin position="785"/>
        <end position="807"/>
    </location>
</feature>
<feature type="domain" description="EF-hand" evidence="2">
    <location>
        <begin position="919"/>
        <end position="954"/>
    </location>
</feature>
<dbReference type="InterPro" id="IPR051172">
    <property type="entry name" value="Chlamydia_OmcB"/>
</dbReference>
<organism evidence="3 4">
    <name type="scientific">Marinicauda salina</name>
    <dbReference type="NCBI Taxonomy" id="2135793"/>
    <lineage>
        <taxon>Bacteria</taxon>
        <taxon>Pseudomonadati</taxon>
        <taxon>Pseudomonadota</taxon>
        <taxon>Alphaproteobacteria</taxon>
        <taxon>Maricaulales</taxon>
        <taxon>Maricaulaceae</taxon>
        <taxon>Marinicauda</taxon>
    </lineage>
</organism>
<protein>
    <recommendedName>
        <fullName evidence="2">EF-hand domain-containing protein</fullName>
    </recommendedName>
</protein>
<dbReference type="EMBL" id="QEXV01000001">
    <property type="protein sequence ID" value="PWE18612.1"/>
    <property type="molecule type" value="Genomic_DNA"/>
</dbReference>
<dbReference type="SMART" id="SM00710">
    <property type="entry name" value="PbH1"/>
    <property type="match status" value="6"/>
</dbReference>
<reference evidence="4" key="1">
    <citation type="submission" date="2018-05" db="EMBL/GenBank/DDBJ databases">
        <authorList>
            <person name="Liu B.-T."/>
        </authorList>
    </citation>
    <scope>NUCLEOTIDE SEQUENCE [LARGE SCALE GENOMIC DNA]</scope>
    <source>
        <strain evidence="4">WD6-1</strain>
    </source>
</reference>
<dbReference type="InterPro" id="IPR002048">
    <property type="entry name" value="EF_hand_dom"/>
</dbReference>
<dbReference type="Pfam" id="PF13202">
    <property type="entry name" value="EF-hand_5"/>
    <property type="match status" value="1"/>
</dbReference>
<feature type="region of interest" description="Disordered" evidence="1">
    <location>
        <begin position="590"/>
        <end position="619"/>
    </location>
</feature>
<evidence type="ECO:0000313" key="4">
    <source>
        <dbReference type="Proteomes" id="UP000245168"/>
    </source>
</evidence>
<dbReference type="InterPro" id="IPR006626">
    <property type="entry name" value="PbH1"/>
</dbReference>
<dbReference type="InterPro" id="IPR018247">
    <property type="entry name" value="EF_Hand_1_Ca_BS"/>
</dbReference>
<dbReference type="Proteomes" id="UP000245168">
    <property type="component" value="Unassembled WGS sequence"/>
</dbReference>
<comment type="caution">
    <text evidence="3">The sequence shown here is derived from an EMBL/GenBank/DDBJ whole genome shotgun (WGS) entry which is preliminary data.</text>
</comment>
<keyword evidence="4" id="KW-1185">Reference proteome</keyword>
<name>A0A2U2BX76_9PROT</name>